<dbReference type="RefSeq" id="WP_146863855.1">
    <property type="nucleotide sequence ID" value="NZ_BARK01000020.1"/>
</dbReference>
<dbReference type="CDD" id="cd12807">
    <property type="entry name" value="Esterase_713"/>
    <property type="match status" value="1"/>
</dbReference>
<dbReference type="SUPFAM" id="SSF53474">
    <property type="entry name" value="alpha/beta-Hydrolases"/>
    <property type="match status" value="1"/>
</dbReference>
<organism evidence="2 3">
    <name type="scientific">Gluconobacter kanchanaburiensis NBRC 103587</name>
    <dbReference type="NCBI Taxonomy" id="1307948"/>
    <lineage>
        <taxon>Bacteria</taxon>
        <taxon>Pseudomonadati</taxon>
        <taxon>Pseudomonadota</taxon>
        <taxon>Alphaproteobacteria</taxon>
        <taxon>Acetobacterales</taxon>
        <taxon>Acetobacteraceae</taxon>
        <taxon>Gluconobacter</taxon>
    </lineage>
</organism>
<dbReference type="AlphaFoldDB" id="A0A511BHU2"/>
<feature type="signal peptide" evidence="1">
    <location>
        <begin position="1"/>
        <end position="26"/>
    </location>
</feature>
<protein>
    <submittedName>
        <fullName evidence="2">Esterase</fullName>
    </submittedName>
</protein>
<evidence type="ECO:0000313" key="3">
    <source>
        <dbReference type="Proteomes" id="UP000321079"/>
    </source>
</evidence>
<sequence length="368" mass="40172">MKLWTYVSCTLSVVVPALVTLSTLHAQDVAMIKVPDVPLVLKSRGSFFIGGKSVEETPTELSSIFGKPLNANGHVTIDQMYVDFMVPQNVHGVPVIMMHGGTVTGKTYDTTPDGRMGWYEYFVRQGYPTYVPDGATRGRSGVDIADYNDVRLEAKAPETLPHAFRESDEYNWMMFRFGPRPGQSYPDSQFPASYAAELSKQGVPDFNAMLESPNSNALALSTLAHKLHGAVILAHSEGGSLPIDATLADDSGVRGLVLVEPGTCESRQLNDGQIEMLARHPILVVFGDHLGTDTGTPGFTWAGARSDCETMIARVNKVGGQASLIWPPALGIHGNSHLMMMDRNNLQIADLILRWINEKVDKASSRRK</sequence>
<evidence type="ECO:0000256" key="1">
    <source>
        <dbReference type="SAM" id="SignalP"/>
    </source>
</evidence>
<keyword evidence="3" id="KW-1185">Reference proteome</keyword>
<comment type="caution">
    <text evidence="2">The sequence shown here is derived from an EMBL/GenBank/DDBJ whole genome shotgun (WGS) entry which is preliminary data.</text>
</comment>
<reference evidence="2 3" key="1">
    <citation type="submission" date="2019-07" db="EMBL/GenBank/DDBJ databases">
        <title>Whole genome shotgun sequence of Gluconobacter kanchanaburiensis NBRC 103587.</title>
        <authorList>
            <person name="Hosoyama A."/>
            <person name="Uohara A."/>
            <person name="Ohji S."/>
            <person name="Ichikawa N."/>
        </authorList>
    </citation>
    <scope>NUCLEOTIDE SEQUENCE [LARGE SCALE GENOMIC DNA]</scope>
    <source>
        <strain evidence="2 3">NBRC 103587</strain>
    </source>
</reference>
<evidence type="ECO:0000313" key="2">
    <source>
        <dbReference type="EMBL" id="GEK97377.1"/>
    </source>
</evidence>
<dbReference type="Proteomes" id="UP000321079">
    <property type="component" value="Unassembled WGS sequence"/>
</dbReference>
<dbReference type="PANTHER" id="PTHR43194:SF5">
    <property type="entry name" value="PIMELOYL-[ACYL-CARRIER PROTEIN] METHYL ESTER ESTERASE"/>
    <property type="match status" value="1"/>
</dbReference>
<keyword evidence="1" id="KW-0732">Signal</keyword>
<dbReference type="OrthoDB" id="7820973at2"/>
<accession>A0A511BHU2</accession>
<feature type="chain" id="PRO_5022143747" evidence="1">
    <location>
        <begin position="27"/>
        <end position="368"/>
    </location>
</feature>
<dbReference type="PANTHER" id="PTHR43194">
    <property type="entry name" value="HYDROLASE ALPHA/BETA FOLD FAMILY"/>
    <property type="match status" value="1"/>
</dbReference>
<dbReference type="EMBL" id="BJVA01000024">
    <property type="protein sequence ID" value="GEK97377.1"/>
    <property type="molecule type" value="Genomic_DNA"/>
</dbReference>
<gene>
    <name evidence="2" type="ORF">GKA01_25740</name>
</gene>
<proteinExistence type="predicted"/>
<dbReference type="InterPro" id="IPR029058">
    <property type="entry name" value="AB_hydrolase_fold"/>
</dbReference>
<dbReference type="InterPro" id="IPR050228">
    <property type="entry name" value="Carboxylesterase_BioH"/>
</dbReference>
<dbReference type="Gene3D" id="3.40.50.1820">
    <property type="entry name" value="alpha/beta hydrolase"/>
    <property type="match status" value="1"/>
</dbReference>
<name>A0A511BHU2_9PROT</name>